<feature type="domain" description="NmrA-like" evidence="4">
    <location>
        <begin position="36"/>
        <end position="286"/>
    </location>
</feature>
<dbReference type="InterPro" id="IPR036291">
    <property type="entry name" value="NAD(P)-bd_dom_sf"/>
</dbReference>
<dbReference type="Gene3D" id="3.40.50.720">
    <property type="entry name" value="NAD(P)-binding Rossmann-like Domain"/>
    <property type="match status" value="1"/>
</dbReference>
<keyword evidence="2" id="KW-0521">NADP</keyword>
<dbReference type="PANTHER" id="PTHR47706">
    <property type="entry name" value="NMRA-LIKE FAMILY PROTEIN"/>
    <property type="match status" value="1"/>
</dbReference>
<dbReference type="InterPro" id="IPR051609">
    <property type="entry name" value="NmrA/Isoflavone_reductase-like"/>
</dbReference>
<evidence type="ECO:0000259" key="4">
    <source>
        <dbReference type="Pfam" id="PF05368"/>
    </source>
</evidence>
<evidence type="ECO:0000313" key="5">
    <source>
        <dbReference type="EMBL" id="CEO44833.1"/>
    </source>
</evidence>
<dbReference type="EMBL" id="CDPU01000001">
    <property type="protein sequence ID" value="CEO44833.1"/>
    <property type="molecule type" value="Genomic_DNA"/>
</dbReference>
<dbReference type="SUPFAM" id="SSF51735">
    <property type="entry name" value="NAD(P)-binding Rossmann-fold domains"/>
    <property type="match status" value="1"/>
</dbReference>
<evidence type="ECO:0000256" key="1">
    <source>
        <dbReference type="ARBA" id="ARBA00005725"/>
    </source>
</evidence>
<comment type="similarity">
    <text evidence="1">Belongs to the NmrA-type oxidoreductase family. Isoflavone reductase subfamily.</text>
</comment>
<dbReference type="AlphaFoldDB" id="A0A0B7JJ46"/>
<proteinExistence type="inferred from homology"/>
<organism evidence="5">
    <name type="scientific">Bionectria ochroleuca</name>
    <name type="common">Gliocladium roseum</name>
    <dbReference type="NCBI Taxonomy" id="29856"/>
    <lineage>
        <taxon>Eukaryota</taxon>
        <taxon>Fungi</taxon>
        <taxon>Dikarya</taxon>
        <taxon>Ascomycota</taxon>
        <taxon>Pezizomycotina</taxon>
        <taxon>Sordariomycetes</taxon>
        <taxon>Hypocreomycetidae</taxon>
        <taxon>Hypocreales</taxon>
        <taxon>Bionectriaceae</taxon>
        <taxon>Clonostachys</taxon>
    </lineage>
</organism>
<protein>
    <recommendedName>
        <fullName evidence="4">NmrA-like domain-containing protein</fullName>
    </recommendedName>
</protein>
<dbReference type="InterPro" id="IPR008030">
    <property type="entry name" value="NmrA-like"/>
</dbReference>
<accession>A0A0B7JJ46</accession>
<reference evidence="5" key="1">
    <citation type="submission" date="2015-01" db="EMBL/GenBank/DDBJ databases">
        <authorList>
            <person name="Durling Mikael"/>
        </authorList>
    </citation>
    <scope>NUCLEOTIDE SEQUENCE</scope>
</reference>
<dbReference type="PANTHER" id="PTHR47706:SF4">
    <property type="entry name" value="NMRA-LIKE DOMAIN-CONTAINING PROTEIN"/>
    <property type="match status" value="1"/>
</dbReference>
<evidence type="ECO:0000256" key="3">
    <source>
        <dbReference type="ARBA" id="ARBA00023002"/>
    </source>
</evidence>
<evidence type="ECO:0000256" key="2">
    <source>
        <dbReference type="ARBA" id="ARBA00022857"/>
    </source>
</evidence>
<name>A0A0B7JJ46_BIOOC</name>
<dbReference type="GO" id="GO:0016491">
    <property type="term" value="F:oxidoreductase activity"/>
    <property type="evidence" value="ECO:0007669"/>
    <property type="project" value="UniProtKB-KW"/>
</dbReference>
<gene>
    <name evidence="5" type="ORF">BN869_000000888_1</name>
</gene>
<keyword evidence="3" id="KW-0560">Oxidoreductase</keyword>
<sequence length="335" mass="37118">MVNIAIAGGSGRTCTNSHHMRIKLTYTLLEVSKEIIDALIASKKHTITILSRKGAPTVLGTSEFRWKTVDYDDKSSLIDAIRGVHTVLSFIQLLSDPGQKSQRNLIDASIAAGVKRFSPSEYGSKGTVDMSWWEGKEKVREYLEEVNAGGQVLEYTLFQPGLFLNYLAHPYKTSKHVDPLQSVFDFKNKRAILVKDHEDAIMTLTTVADLAAVIARAVEYEGKWPKRGGICGNRMTFSEVVELGGRIRGEPFSIDKVSIKDLEAGDLKTSWNLEAVHKAVSDEQASSLLKAVSIGILLSSIKGAWDISNEWNELLPDFKFTQAEDFLGTVWEGKP</sequence>
<dbReference type="Pfam" id="PF05368">
    <property type="entry name" value="NmrA"/>
    <property type="match status" value="1"/>
</dbReference>
<dbReference type="Gene3D" id="3.90.25.10">
    <property type="entry name" value="UDP-galactose 4-epimerase, domain 1"/>
    <property type="match status" value="1"/>
</dbReference>